<dbReference type="Gene3D" id="3.30.200.20">
    <property type="entry name" value="Phosphorylase Kinase, domain 1"/>
    <property type="match status" value="1"/>
</dbReference>
<dbReference type="OrthoDB" id="3806873at2"/>
<reference evidence="3" key="1">
    <citation type="submission" date="2017-11" db="EMBL/GenBank/DDBJ databases">
        <authorList>
            <person name="Zhu W."/>
        </authorList>
    </citation>
    <scope>NUCLEOTIDE SEQUENCE [LARGE SCALE GENOMIC DNA]</scope>
    <source>
        <strain evidence="3">CAU 1051</strain>
    </source>
</reference>
<keyword evidence="2" id="KW-0808">Transferase</keyword>
<proteinExistence type="predicted"/>
<dbReference type="GO" id="GO:0016740">
    <property type="term" value="F:transferase activity"/>
    <property type="evidence" value="ECO:0007669"/>
    <property type="project" value="UniProtKB-KW"/>
</dbReference>
<gene>
    <name evidence="2" type="ORF">CWR45_15425</name>
</gene>
<keyword evidence="3" id="KW-1185">Reference proteome</keyword>
<dbReference type="Gene3D" id="3.90.1200.10">
    <property type="match status" value="1"/>
</dbReference>
<dbReference type="PANTHER" id="PTHR21310:SF15">
    <property type="entry name" value="AMINOGLYCOSIDE PHOSPHOTRANSFERASE DOMAIN-CONTAINING PROTEIN"/>
    <property type="match status" value="1"/>
</dbReference>
<dbReference type="EMBL" id="PIOD01000020">
    <property type="protein sequence ID" value="RDW16262.1"/>
    <property type="molecule type" value="Genomic_DNA"/>
</dbReference>
<dbReference type="AlphaFoldDB" id="A0A3D8PKR8"/>
<dbReference type="InterPro" id="IPR002575">
    <property type="entry name" value="Aminoglycoside_PTrfase"/>
</dbReference>
<protein>
    <submittedName>
        <fullName evidence="2">Macrolide 2'-phosphotransferase</fullName>
    </submittedName>
</protein>
<dbReference type="CDD" id="cd05152">
    <property type="entry name" value="MPH2"/>
    <property type="match status" value="1"/>
</dbReference>
<evidence type="ECO:0000259" key="1">
    <source>
        <dbReference type="Pfam" id="PF01636"/>
    </source>
</evidence>
<dbReference type="SUPFAM" id="SSF56112">
    <property type="entry name" value="Protein kinase-like (PK-like)"/>
    <property type="match status" value="1"/>
</dbReference>
<comment type="caution">
    <text evidence="2">The sequence shown here is derived from an EMBL/GenBank/DDBJ whole genome shotgun (WGS) entry which is preliminary data.</text>
</comment>
<dbReference type="PANTHER" id="PTHR21310">
    <property type="entry name" value="AMINOGLYCOSIDE PHOSPHOTRANSFERASE-RELATED-RELATED"/>
    <property type="match status" value="1"/>
</dbReference>
<dbReference type="InterPro" id="IPR011009">
    <property type="entry name" value="Kinase-like_dom_sf"/>
</dbReference>
<name>A0A3D8PKR8_9BACI</name>
<sequence length="299" mass="33783">MTLNKASIIEIAKRHGIDVVEGSLRFNESGLDFQVVFATDPEGVNWVLRFPRRVDVIPTAKKEKLILDIVEPILKIEAPNWIVFSDELIAYKLLSGIPAGTIDPAAKAYIWEIDEKNVPKNYYETLGRAMAELHAIDHSEAKQAGLTVLTPQEIRKTMVDRMGNVRARFGVSDKLWERWQKWTGNDSIWPKRTAFIHGDLHPGHILIDEEQHVTGFIDWTEARVDDVAHDFVSHLMAFGEDSLKKLITSYEKSGGYVWSSMFDHIVELQAAYPIGIAEFAIKSGLPDMEEMAKEALGVK</sequence>
<dbReference type="Proteomes" id="UP000256520">
    <property type="component" value="Unassembled WGS sequence"/>
</dbReference>
<dbReference type="Pfam" id="PF01636">
    <property type="entry name" value="APH"/>
    <property type="match status" value="1"/>
</dbReference>
<dbReference type="InterPro" id="IPR051678">
    <property type="entry name" value="AGP_Transferase"/>
</dbReference>
<organism evidence="2 3">
    <name type="scientific">Oceanobacillus chungangensis</name>
    <dbReference type="NCBI Taxonomy" id="1229152"/>
    <lineage>
        <taxon>Bacteria</taxon>
        <taxon>Bacillati</taxon>
        <taxon>Bacillota</taxon>
        <taxon>Bacilli</taxon>
        <taxon>Bacillales</taxon>
        <taxon>Bacillaceae</taxon>
        <taxon>Oceanobacillus</taxon>
    </lineage>
</organism>
<dbReference type="RefSeq" id="WP_115750765.1">
    <property type="nucleotide sequence ID" value="NZ_PIOD01000020.1"/>
</dbReference>
<evidence type="ECO:0000313" key="3">
    <source>
        <dbReference type="Proteomes" id="UP000256520"/>
    </source>
</evidence>
<accession>A0A3D8PKR8</accession>
<evidence type="ECO:0000313" key="2">
    <source>
        <dbReference type="EMBL" id="RDW16262.1"/>
    </source>
</evidence>
<feature type="domain" description="Aminoglycoside phosphotransferase" evidence="1">
    <location>
        <begin position="24"/>
        <end position="259"/>
    </location>
</feature>